<dbReference type="EMBL" id="CP065938">
    <property type="protein sequence ID" value="UWX06717.1"/>
    <property type="molecule type" value="Genomic_DNA"/>
</dbReference>
<gene>
    <name evidence="1" type="ORF">JBF11_02865</name>
</gene>
<dbReference type="Pfam" id="PF04463">
    <property type="entry name" value="2-thiour_desulf"/>
    <property type="match status" value="1"/>
</dbReference>
<dbReference type="Proteomes" id="UP001058120">
    <property type="component" value="Chromosome"/>
</dbReference>
<evidence type="ECO:0000313" key="2">
    <source>
        <dbReference type="Proteomes" id="UP001058120"/>
    </source>
</evidence>
<accession>A0ABY5Y5U5</accession>
<reference evidence="1" key="1">
    <citation type="submission" date="2020-12" db="EMBL/GenBank/DDBJ databases">
        <title>Taurinivorans muris gen. nov., sp. nov., fundamental and realized metabolic niche of a ubiquitous sulfidogenic bacterium in the murine intestine.</title>
        <authorList>
            <person name="Ye H."/>
            <person name="Hanson B.T."/>
            <person name="Loy A."/>
        </authorList>
    </citation>
    <scope>NUCLEOTIDE SEQUENCE</scope>
    <source>
        <strain evidence="1">LT0009</strain>
    </source>
</reference>
<sequence length="152" mass="17003">MRIVVSACLAGFSCRYDGKANTVPFIRSLYERNLVLPLCPECLGGLPVPRTPCEIRADRVISKNGTDCTQNFMSGAFLALQYARFYGANFAILKEKSPSCGVGQVYDGTFSKTLIKGDGIFARMLRENNFFVCTEKDSVLEKFLTWFSCDYE</sequence>
<proteinExistence type="predicted"/>
<dbReference type="PANTHER" id="PTHR30087">
    <property type="entry name" value="INNER MEMBRANE PROTEIN"/>
    <property type="match status" value="1"/>
</dbReference>
<evidence type="ECO:0000313" key="1">
    <source>
        <dbReference type="EMBL" id="UWX06717.1"/>
    </source>
</evidence>
<dbReference type="InterPro" id="IPR007553">
    <property type="entry name" value="2-thiour_desulf"/>
</dbReference>
<organism evidence="1 2">
    <name type="scientific">Taurinivorans muris</name>
    <dbReference type="NCBI Taxonomy" id="2787751"/>
    <lineage>
        <taxon>Bacteria</taxon>
        <taxon>Pseudomonadati</taxon>
        <taxon>Thermodesulfobacteriota</taxon>
        <taxon>Desulfovibrionia</taxon>
        <taxon>Desulfovibrionales</taxon>
        <taxon>Desulfovibrionaceae</taxon>
        <taxon>Taurinivorans</taxon>
    </lineage>
</organism>
<protein>
    <submittedName>
        <fullName evidence="1">DUF523 domain-containing protein</fullName>
    </submittedName>
</protein>
<keyword evidence="2" id="KW-1185">Reference proteome</keyword>
<dbReference type="PANTHER" id="PTHR30087:SF1">
    <property type="entry name" value="HYPOTHETICAL CYTOSOLIC PROTEIN"/>
    <property type="match status" value="1"/>
</dbReference>
<name>A0ABY5Y5U5_9BACT</name>